<reference evidence="1" key="2">
    <citation type="journal article" date="2020" name="Nat. Commun.">
        <title>Large-scale genome sequencing of mycorrhizal fungi provides insights into the early evolution of symbiotic traits.</title>
        <authorList>
            <person name="Miyauchi S."/>
            <person name="Kiss E."/>
            <person name="Kuo A."/>
            <person name="Drula E."/>
            <person name="Kohler A."/>
            <person name="Sanchez-Garcia M."/>
            <person name="Morin E."/>
            <person name="Andreopoulos B."/>
            <person name="Barry K.W."/>
            <person name="Bonito G."/>
            <person name="Buee M."/>
            <person name="Carver A."/>
            <person name="Chen C."/>
            <person name="Cichocki N."/>
            <person name="Clum A."/>
            <person name="Culley D."/>
            <person name="Crous P.W."/>
            <person name="Fauchery L."/>
            <person name="Girlanda M."/>
            <person name="Hayes R.D."/>
            <person name="Keri Z."/>
            <person name="LaButti K."/>
            <person name="Lipzen A."/>
            <person name="Lombard V."/>
            <person name="Magnuson J."/>
            <person name="Maillard F."/>
            <person name="Murat C."/>
            <person name="Nolan M."/>
            <person name="Ohm R.A."/>
            <person name="Pangilinan J."/>
            <person name="Pereira M.F."/>
            <person name="Perotto S."/>
            <person name="Peter M."/>
            <person name="Pfister S."/>
            <person name="Riley R."/>
            <person name="Sitrit Y."/>
            <person name="Stielow J.B."/>
            <person name="Szollosi G."/>
            <person name="Zifcakova L."/>
            <person name="Stursova M."/>
            <person name="Spatafora J.W."/>
            <person name="Tedersoo L."/>
            <person name="Vaario L.M."/>
            <person name="Yamada A."/>
            <person name="Yan M."/>
            <person name="Wang P."/>
            <person name="Xu J."/>
            <person name="Bruns T."/>
            <person name="Baldrian P."/>
            <person name="Vilgalys R."/>
            <person name="Dunand C."/>
            <person name="Henrissat B."/>
            <person name="Grigoriev I.V."/>
            <person name="Hibbett D."/>
            <person name="Nagy L.G."/>
            <person name="Martin F.M."/>
        </authorList>
    </citation>
    <scope>NUCLEOTIDE SEQUENCE</scope>
    <source>
        <strain evidence="1">BED1</strain>
    </source>
</reference>
<keyword evidence="2" id="KW-1185">Reference proteome</keyword>
<sequence>MLCLTPNPRCRRRRLRTFGTRVTPHSDPVALNSFFVLKNDPTPDRGSQLPRAAALIITSLGFIRDLQAGLLDPDAVRGHGSVYKVVRNSSDPDAGANFHWLIMDGD</sequence>
<gene>
    <name evidence="1" type="ORF">L210DRAFT_1031481</name>
</gene>
<comment type="caution">
    <text evidence="1">The sequence shown here is derived from an EMBL/GenBank/DDBJ whole genome shotgun (WGS) entry which is preliminary data.</text>
</comment>
<name>A0AAD4BPW3_BOLED</name>
<dbReference type="SUPFAM" id="SSF52777">
    <property type="entry name" value="CoA-dependent acyltransferases"/>
    <property type="match status" value="1"/>
</dbReference>
<dbReference type="Proteomes" id="UP001194468">
    <property type="component" value="Unassembled WGS sequence"/>
</dbReference>
<proteinExistence type="predicted"/>
<dbReference type="EMBL" id="WHUW01000020">
    <property type="protein sequence ID" value="KAF8436877.1"/>
    <property type="molecule type" value="Genomic_DNA"/>
</dbReference>
<dbReference type="AlphaFoldDB" id="A0AAD4BPW3"/>
<accession>A0AAD4BPW3</accession>
<organism evidence="1 2">
    <name type="scientific">Boletus edulis BED1</name>
    <dbReference type="NCBI Taxonomy" id="1328754"/>
    <lineage>
        <taxon>Eukaryota</taxon>
        <taxon>Fungi</taxon>
        <taxon>Dikarya</taxon>
        <taxon>Basidiomycota</taxon>
        <taxon>Agaricomycotina</taxon>
        <taxon>Agaricomycetes</taxon>
        <taxon>Agaricomycetidae</taxon>
        <taxon>Boletales</taxon>
        <taxon>Boletineae</taxon>
        <taxon>Boletaceae</taxon>
        <taxon>Boletoideae</taxon>
        <taxon>Boletus</taxon>
    </lineage>
</organism>
<dbReference type="Gene3D" id="3.30.559.70">
    <property type="entry name" value="Choline/Carnitine o-acyltransferase, domain 2"/>
    <property type="match status" value="1"/>
</dbReference>
<evidence type="ECO:0000313" key="1">
    <source>
        <dbReference type="EMBL" id="KAF8436877.1"/>
    </source>
</evidence>
<reference evidence="1" key="1">
    <citation type="submission" date="2019-10" db="EMBL/GenBank/DDBJ databases">
        <authorList>
            <consortium name="DOE Joint Genome Institute"/>
            <person name="Kuo A."/>
            <person name="Miyauchi S."/>
            <person name="Kiss E."/>
            <person name="Drula E."/>
            <person name="Kohler A."/>
            <person name="Sanchez-Garcia M."/>
            <person name="Andreopoulos B."/>
            <person name="Barry K.W."/>
            <person name="Bonito G."/>
            <person name="Buee M."/>
            <person name="Carver A."/>
            <person name="Chen C."/>
            <person name="Cichocki N."/>
            <person name="Clum A."/>
            <person name="Culley D."/>
            <person name="Crous P.W."/>
            <person name="Fauchery L."/>
            <person name="Girlanda M."/>
            <person name="Hayes R."/>
            <person name="Keri Z."/>
            <person name="LaButti K."/>
            <person name="Lipzen A."/>
            <person name="Lombard V."/>
            <person name="Magnuson J."/>
            <person name="Maillard F."/>
            <person name="Morin E."/>
            <person name="Murat C."/>
            <person name="Nolan M."/>
            <person name="Ohm R."/>
            <person name="Pangilinan J."/>
            <person name="Pereira M."/>
            <person name="Perotto S."/>
            <person name="Peter M."/>
            <person name="Riley R."/>
            <person name="Sitrit Y."/>
            <person name="Stielow B."/>
            <person name="Szollosi G."/>
            <person name="Zifcakova L."/>
            <person name="Stursova M."/>
            <person name="Spatafora J.W."/>
            <person name="Tedersoo L."/>
            <person name="Vaario L.-M."/>
            <person name="Yamada A."/>
            <person name="Yan M."/>
            <person name="Wang P."/>
            <person name="Xu J."/>
            <person name="Bruns T."/>
            <person name="Baldrian P."/>
            <person name="Vilgalys R."/>
            <person name="Henrissat B."/>
            <person name="Grigoriev I.V."/>
            <person name="Hibbett D."/>
            <person name="Nagy L.G."/>
            <person name="Martin F.M."/>
        </authorList>
    </citation>
    <scope>NUCLEOTIDE SEQUENCE</scope>
    <source>
        <strain evidence="1">BED1</strain>
    </source>
</reference>
<dbReference type="InterPro" id="IPR042231">
    <property type="entry name" value="Cho/carn_acyl_trans_2"/>
</dbReference>
<protein>
    <submittedName>
        <fullName evidence="1">Uncharacterized protein</fullName>
    </submittedName>
</protein>
<evidence type="ECO:0000313" key="2">
    <source>
        <dbReference type="Proteomes" id="UP001194468"/>
    </source>
</evidence>